<dbReference type="GO" id="GO:0042500">
    <property type="term" value="F:aspartic endopeptidase activity, intramembrane cleaving"/>
    <property type="evidence" value="ECO:0007669"/>
    <property type="project" value="InterPro"/>
</dbReference>
<name>A0A2M3Z4D9_9DIPT</name>
<dbReference type="GO" id="GO:0006509">
    <property type="term" value="P:membrane protein ectodomain proteolysis"/>
    <property type="evidence" value="ECO:0007669"/>
    <property type="project" value="TreeGrafter"/>
</dbReference>
<feature type="transmembrane region" description="Helical" evidence="8">
    <location>
        <begin position="111"/>
        <end position="134"/>
    </location>
</feature>
<feature type="transmembrane region" description="Helical" evidence="8">
    <location>
        <begin position="154"/>
        <end position="179"/>
    </location>
</feature>
<evidence type="ECO:0000256" key="7">
    <source>
        <dbReference type="ARBA" id="ARBA00023136"/>
    </source>
</evidence>
<reference evidence="10" key="1">
    <citation type="submission" date="2018-01" db="EMBL/GenBank/DDBJ databases">
        <title>An insight into the sialome of Amazonian anophelines.</title>
        <authorList>
            <person name="Ribeiro J.M."/>
            <person name="Scarpassa V."/>
            <person name="Calvo E."/>
        </authorList>
    </citation>
    <scope>NUCLEOTIDE SEQUENCE</scope>
    <source>
        <tissue evidence="10">Salivary glands</tissue>
    </source>
</reference>
<keyword evidence="4 8" id="KW-0914">Notch signaling pathway</keyword>
<evidence type="ECO:0000256" key="4">
    <source>
        <dbReference type="ARBA" id="ARBA00022976"/>
    </source>
</evidence>
<keyword evidence="8" id="KW-0645">Protease</keyword>
<dbReference type="PRINTS" id="PR01072">
    <property type="entry name" value="PRESENILIN"/>
</dbReference>
<feature type="transmembrane region" description="Helical" evidence="8">
    <location>
        <begin position="191"/>
        <end position="209"/>
    </location>
</feature>
<feature type="transmembrane region" description="Helical" evidence="8">
    <location>
        <begin position="450"/>
        <end position="471"/>
    </location>
</feature>
<organism evidence="10">
    <name type="scientific">Anopheles braziliensis</name>
    <dbReference type="NCBI Taxonomy" id="58242"/>
    <lineage>
        <taxon>Eukaryota</taxon>
        <taxon>Metazoa</taxon>
        <taxon>Ecdysozoa</taxon>
        <taxon>Arthropoda</taxon>
        <taxon>Hexapoda</taxon>
        <taxon>Insecta</taxon>
        <taxon>Pterygota</taxon>
        <taxon>Neoptera</taxon>
        <taxon>Endopterygota</taxon>
        <taxon>Diptera</taxon>
        <taxon>Nematocera</taxon>
        <taxon>Culicoidea</taxon>
        <taxon>Culicidae</taxon>
        <taxon>Anophelinae</taxon>
        <taxon>Anopheles</taxon>
    </lineage>
</organism>
<keyword evidence="3 8" id="KW-0256">Endoplasmic reticulum</keyword>
<dbReference type="PANTHER" id="PTHR10202:SF13">
    <property type="entry name" value="PRESENILIN HOMOLOG"/>
    <property type="match status" value="1"/>
</dbReference>
<comment type="subcellular location">
    <subcellularLocation>
        <location evidence="8">Endoplasmic reticulum membrane</location>
        <topology evidence="8">Multi-pass membrane protein</topology>
    </subcellularLocation>
    <subcellularLocation>
        <location evidence="8">Golgi apparatus membrane</location>
        <topology evidence="8">Multi-pass membrane protein</topology>
    </subcellularLocation>
</comment>
<dbReference type="GO" id="GO:0007219">
    <property type="term" value="P:Notch signaling pathway"/>
    <property type="evidence" value="ECO:0007669"/>
    <property type="project" value="UniProtKB-KW"/>
</dbReference>
<sequence>MDGHINIDQPSGTGLDAPDGRGSRKRWTKIPPEQSGNANHPSYGTTDSIPQVTIRDTSSRGRNDPSGRGPSNAGSSSQRQQQQQQQRQREQEQALNEEEGLKYGAQHVIKLFVPVTLCMLVVVATISSINFYTIKDVYLVYTPFHELADDTGTKIWNALANSLILMTVIVIMTILLIVLYKHRCYKVIHGWLILSSLLLLFLFSGLYLFEILRAYNVPMDWFTAGLLVWNFGVVGMISIHWQGPLRLQQGYLIFVAALMALVFIKYLPEWTTWVVLAVISIWDLIAVLTPKGPLRILVETAQERNEQIFPALIYSSTIMYSYLGTHTDPDRPAPLSGERAIGTAGGSGSTGATNYGAVEDQTAGFTQDWAATANQRVTRRQIEVQANIASNPSRPEYRTVTAGESNRAGAAPPLYAVQEEERGIKLGLGDFIFYSVLVGKASSYGDWNTTIACFVAILVGLCLTLLLLAIFRKALPALPISIFFGLIFCFVTSVIVKPYTEALASAQVFI</sequence>
<keyword evidence="7 8" id="KW-0472">Membrane</keyword>
<dbReference type="AlphaFoldDB" id="A0A2M3Z4D9"/>
<feature type="compositionally biased region" description="Polar residues" evidence="9">
    <location>
        <begin position="34"/>
        <end position="56"/>
    </location>
</feature>
<dbReference type="Pfam" id="PF01080">
    <property type="entry name" value="Presenilin"/>
    <property type="match status" value="1"/>
</dbReference>
<feature type="transmembrane region" description="Helical" evidence="8">
    <location>
        <begin position="251"/>
        <end position="267"/>
    </location>
</feature>
<evidence type="ECO:0000256" key="9">
    <source>
        <dbReference type="SAM" id="MobiDB-lite"/>
    </source>
</evidence>
<dbReference type="SMART" id="SM00730">
    <property type="entry name" value="PSN"/>
    <property type="match status" value="1"/>
</dbReference>
<evidence type="ECO:0000256" key="2">
    <source>
        <dbReference type="ARBA" id="ARBA00022692"/>
    </source>
</evidence>
<proteinExistence type="inferred from homology"/>
<comment type="similarity">
    <text evidence="1 8">Belongs to the peptidase A22A family.</text>
</comment>
<dbReference type="GO" id="GO:0070765">
    <property type="term" value="C:gamma-secretase complex"/>
    <property type="evidence" value="ECO:0007669"/>
    <property type="project" value="TreeGrafter"/>
</dbReference>
<comment type="domain">
    <text evidence="8">The PAL motif is required for normal active site conformation.</text>
</comment>
<keyword evidence="8" id="KW-0378">Hydrolase</keyword>
<dbReference type="FunFam" id="1.10.472.100:FF:000001">
    <property type="entry name" value="Presenilin"/>
    <property type="match status" value="1"/>
</dbReference>
<dbReference type="GO" id="GO:0034205">
    <property type="term" value="P:amyloid-beta formation"/>
    <property type="evidence" value="ECO:0007669"/>
    <property type="project" value="TreeGrafter"/>
</dbReference>
<dbReference type="InterPro" id="IPR042524">
    <property type="entry name" value="Presenilin_C"/>
</dbReference>
<keyword evidence="6 8" id="KW-0333">Golgi apparatus</keyword>
<dbReference type="InterPro" id="IPR006639">
    <property type="entry name" value="Preselin/SPP"/>
</dbReference>
<evidence type="ECO:0000256" key="8">
    <source>
        <dbReference type="RuleBase" id="RU361148"/>
    </source>
</evidence>
<dbReference type="EC" id="3.4.23.-" evidence="8"/>
<dbReference type="PANTHER" id="PTHR10202">
    <property type="entry name" value="PRESENILIN"/>
    <property type="match status" value="1"/>
</dbReference>
<dbReference type="GO" id="GO:0016485">
    <property type="term" value="P:protein processing"/>
    <property type="evidence" value="ECO:0007669"/>
    <property type="project" value="InterPro"/>
</dbReference>
<evidence type="ECO:0000256" key="1">
    <source>
        <dbReference type="ARBA" id="ARBA00008604"/>
    </source>
</evidence>
<dbReference type="GO" id="GO:0005789">
    <property type="term" value="C:endoplasmic reticulum membrane"/>
    <property type="evidence" value="ECO:0007669"/>
    <property type="project" value="UniProtKB-SubCell"/>
</dbReference>
<dbReference type="GO" id="GO:0000139">
    <property type="term" value="C:Golgi membrane"/>
    <property type="evidence" value="ECO:0007669"/>
    <property type="project" value="UniProtKB-SubCell"/>
</dbReference>
<feature type="region of interest" description="Disordered" evidence="9">
    <location>
        <begin position="1"/>
        <end position="95"/>
    </location>
</feature>
<dbReference type="Gene3D" id="1.10.472.100">
    <property type="entry name" value="Presenilin"/>
    <property type="match status" value="1"/>
</dbReference>
<accession>A0A2M3Z4D9</accession>
<comment type="subunit">
    <text evidence="8">Homodimer.</text>
</comment>
<dbReference type="GO" id="GO:0055074">
    <property type="term" value="P:calcium ion homeostasis"/>
    <property type="evidence" value="ECO:0007669"/>
    <property type="project" value="TreeGrafter"/>
</dbReference>
<dbReference type="EMBL" id="GGFM01002640">
    <property type="protein sequence ID" value="MBW23391.1"/>
    <property type="molecule type" value="Transcribed_RNA"/>
</dbReference>
<evidence type="ECO:0000256" key="5">
    <source>
        <dbReference type="ARBA" id="ARBA00022989"/>
    </source>
</evidence>
<comment type="function">
    <text evidence="8">Probable subunit of the gamma-secretase complex, an endoprotease complex that catalyzes the intramembrane cleavage of integral membrane proteins such as Notch receptors.</text>
</comment>
<feature type="transmembrane region" description="Helical" evidence="8">
    <location>
        <begin position="477"/>
        <end position="496"/>
    </location>
</feature>
<feature type="transmembrane region" description="Helical" evidence="8">
    <location>
        <begin position="221"/>
        <end position="239"/>
    </location>
</feature>
<feature type="transmembrane region" description="Helical" evidence="8">
    <location>
        <begin position="273"/>
        <end position="289"/>
    </location>
</feature>
<evidence type="ECO:0000256" key="3">
    <source>
        <dbReference type="ARBA" id="ARBA00022824"/>
    </source>
</evidence>
<evidence type="ECO:0000313" key="10">
    <source>
        <dbReference type="EMBL" id="MBW23391.1"/>
    </source>
</evidence>
<dbReference type="InterPro" id="IPR001108">
    <property type="entry name" value="Peptidase_A22A"/>
</dbReference>
<keyword evidence="5 8" id="KW-1133">Transmembrane helix</keyword>
<protein>
    <recommendedName>
        <fullName evidence="8">Presenilin</fullName>
        <ecNumber evidence="8">3.4.23.-</ecNumber>
    </recommendedName>
</protein>
<evidence type="ECO:0000256" key="6">
    <source>
        <dbReference type="ARBA" id="ARBA00023034"/>
    </source>
</evidence>
<keyword evidence="2 8" id="KW-0812">Transmembrane</keyword>